<proteinExistence type="inferred from homology"/>
<gene>
    <name evidence="7 9" type="primary">recO</name>
    <name evidence="9" type="ORF">LMG32879_000614</name>
</gene>
<evidence type="ECO:0000256" key="6">
    <source>
        <dbReference type="ARBA" id="ARBA00033409"/>
    </source>
</evidence>
<evidence type="ECO:0000313" key="10">
    <source>
        <dbReference type="Proteomes" id="UP001176960"/>
    </source>
</evidence>
<comment type="caution">
    <text evidence="9">The sequence shown here is derived from an EMBL/GenBank/DDBJ whole genome shotgun (WGS) entry which is preliminary data.</text>
</comment>
<evidence type="ECO:0000256" key="4">
    <source>
        <dbReference type="ARBA" id="ARBA00023172"/>
    </source>
</evidence>
<dbReference type="SUPFAM" id="SSF50249">
    <property type="entry name" value="Nucleic acid-binding proteins"/>
    <property type="match status" value="1"/>
</dbReference>
<dbReference type="InterPro" id="IPR012340">
    <property type="entry name" value="NA-bd_OB-fold"/>
</dbReference>
<evidence type="ECO:0000256" key="5">
    <source>
        <dbReference type="ARBA" id="ARBA00023204"/>
    </source>
</evidence>
<sequence length="252" mass="27397">MEWDAPSLVLSRRPYGEADVIVRLFYEEHGVLAGLVRGGASRKQSSLWLPGNLVASSWRARLPTQLGYVTGEPIQSIAGRLLDSPLALALLASEISIADGGLPEHEAQPVVFAELVRLVTAIGVFADAPPVALAVRWEASLLAALGYGLTLDRCAITGDRDDLVYVSPRTGRAVSRAGAGQWIDRLLPLPPFMISSEDDGTPSDWLQGLQLTGHFLARHLFGVRHLPLPEERERLVHLVRRLSEESYCQPGG</sequence>
<keyword evidence="3 7" id="KW-0227">DNA damage</keyword>
<feature type="domain" description="DNA replication/recombination mediator RecO N-terminal" evidence="8">
    <location>
        <begin position="1"/>
        <end position="76"/>
    </location>
</feature>
<dbReference type="Pfam" id="PF11967">
    <property type="entry name" value="RecO_N"/>
    <property type="match status" value="1"/>
</dbReference>
<dbReference type="PANTHER" id="PTHR33991">
    <property type="entry name" value="DNA REPAIR PROTEIN RECO"/>
    <property type="match status" value="1"/>
</dbReference>
<evidence type="ECO:0000256" key="7">
    <source>
        <dbReference type="HAMAP-Rule" id="MF_00201"/>
    </source>
</evidence>
<dbReference type="GO" id="GO:0043590">
    <property type="term" value="C:bacterial nucleoid"/>
    <property type="evidence" value="ECO:0007669"/>
    <property type="project" value="TreeGrafter"/>
</dbReference>
<evidence type="ECO:0000259" key="8">
    <source>
        <dbReference type="Pfam" id="PF11967"/>
    </source>
</evidence>
<dbReference type="Gene3D" id="1.20.1440.120">
    <property type="entry name" value="Recombination protein O, C-terminal domain"/>
    <property type="match status" value="1"/>
</dbReference>
<keyword evidence="4 7" id="KW-0233">DNA recombination</keyword>
<evidence type="ECO:0000313" key="9">
    <source>
        <dbReference type="EMBL" id="CAI9119789.1"/>
    </source>
</evidence>
<comment type="function">
    <text evidence="7">Involved in DNA repair and RecF pathway recombination.</text>
</comment>
<reference evidence="9" key="1">
    <citation type="submission" date="2023-03" db="EMBL/GenBank/DDBJ databases">
        <authorList>
            <person name="Cleenwerck I."/>
        </authorList>
    </citation>
    <scope>NUCLEOTIDE SEQUENCE</scope>
    <source>
        <strain evidence="9">LMG 32879</strain>
    </source>
</reference>
<name>A0AA35V8L1_9PROT</name>
<keyword evidence="5 7" id="KW-0234">DNA repair</keyword>
<dbReference type="RefSeq" id="WP_289841524.1">
    <property type="nucleotide sequence ID" value="NZ_CATKSH010000002.1"/>
</dbReference>
<dbReference type="Pfam" id="PF02565">
    <property type="entry name" value="RecO_C"/>
    <property type="match status" value="1"/>
</dbReference>
<dbReference type="SUPFAM" id="SSF57863">
    <property type="entry name" value="ArfGap/RecO-like zinc finger"/>
    <property type="match status" value="1"/>
</dbReference>
<dbReference type="PANTHER" id="PTHR33991:SF1">
    <property type="entry name" value="DNA REPAIR PROTEIN RECO"/>
    <property type="match status" value="1"/>
</dbReference>
<evidence type="ECO:0000256" key="1">
    <source>
        <dbReference type="ARBA" id="ARBA00007452"/>
    </source>
</evidence>
<keyword evidence="10" id="KW-1185">Reference proteome</keyword>
<dbReference type="InterPro" id="IPR042242">
    <property type="entry name" value="RecO_C"/>
</dbReference>
<dbReference type="EMBL" id="CATKSH010000002">
    <property type="protein sequence ID" value="CAI9119789.1"/>
    <property type="molecule type" value="Genomic_DNA"/>
</dbReference>
<dbReference type="InterPro" id="IPR022572">
    <property type="entry name" value="DNA_rep/recomb_RecO_N"/>
</dbReference>
<dbReference type="HAMAP" id="MF_00201">
    <property type="entry name" value="RecO"/>
    <property type="match status" value="1"/>
</dbReference>
<protein>
    <recommendedName>
        <fullName evidence="2 7">DNA repair protein RecO</fullName>
    </recommendedName>
    <alternativeName>
        <fullName evidence="6 7">Recombination protein O</fullName>
    </alternativeName>
</protein>
<organism evidence="9 10">
    <name type="scientific">Brytella acorum</name>
    <dbReference type="NCBI Taxonomy" id="2959299"/>
    <lineage>
        <taxon>Bacteria</taxon>
        <taxon>Pseudomonadati</taxon>
        <taxon>Pseudomonadota</taxon>
        <taxon>Alphaproteobacteria</taxon>
        <taxon>Acetobacterales</taxon>
        <taxon>Acetobacteraceae</taxon>
        <taxon>Brytella</taxon>
    </lineage>
</organism>
<dbReference type="InterPro" id="IPR003717">
    <property type="entry name" value="RecO"/>
</dbReference>
<dbReference type="Proteomes" id="UP001176960">
    <property type="component" value="Unassembled WGS sequence"/>
</dbReference>
<evidence type="ECO:0000256" key="3">
    <source>
        <dbReference type="ARBA" id="ARBA00022763"/>
    </source>
</evidence>
<comment type="similarity">
    <text evidence="1 7">Belongs to the RecO family.</text>
</comment>
<dbReference type="AlphaFoldDB" id="A0AA35V8L1"/>
<dbReference type="GO" id="GO:0006310">
    <property type="term" value="P:DNA recombination"/>
    <property type="evidence" value="ECO:0007669"/>
    <property type="project" value="UniProtKB-UniRule"/>
</dbReference>
<dbReference type="NCBIfam" id="TIGR00613">
    <property type="entry name" value="reco"/>
    <property type="match status" value="1"/>
</dbReference>
<dbReference type="GO" id="GO:0006302">
    <property type="term" value="P:double-strand break repair"/>
    <property type="evidence" value="ECO:0007669"/>
    <property type="project" value="TreeGrafter"/>
</dbReference>
<evidence type="ECO:0000256" key="2">
    <source>
        <dbReference type="ARBA" id="ARBA00021310"/>
    </source>
</evidence>
<accession>A0AA35V8L1</accession>
<dbReference type="Gene3D" id="2.40.50.140">
    <property type="entry name" value="Nucleic acid-binding proteins"/>
    <property type="match status" value="1"/>
</dbReference>
<dbReference type="InterPro" id="IPR037278">
    <property type="entry name" value="ARFGAP/RecO"/>
</dbReference>